<dbReference type="InterPro" id="IPR009666">
    <property type="entry name" value="Uncharacterised_Ycf35"/>
</dbReference>
<dbReference type="Pfam" id="PF06868">
    <property type="entry name" value="DUF1257"/>
    <property type="match status" value="1"/>
</dbReference>
<dbReference type="RefSeq" id="WP_118889458.1">
    <property type="nucleotide sequence ID" value="NZ_PHUT01000007.1"/>
</dbReference>
<dbReference type="OrthoDB" id="2973531at2"/>
<comment type="caution">
    <text evidence="1">The sequence shown here is derived from an EMBL/GenBank/DDBJ whole genome shotgun (WGS) entry which is preliminary data.</text>
</comment>
<name>A0A417YGF3_9BACI</name>
<dbReference type="Proteomes" id="UP000285456">
    <property type="component" value="Unassembled WGS sequence"/>
</dbReference>
<evidence type="ECO:0000313" key="2">
    <source>
        <dbReference type="Proteomes" id="UP000285456"/>
    </source>
</evidence>
<organism evidence="1 2">
    <name type="scientific">Oceanobacillus profundus</name>
    <dbReference type="NCBI Taxonomy" id="372463"/>
    <lineage>
        <taxon>Bacteria</taxon>
        <taxon>Bacillati</taxon>
        <taxon>Bacillota</taxon>
        <taxon>Bacilli</taxon>
        <taxon>Bacillales</taxon>
        <taxon>Bacillaceae</taxon>
        <taxon>Oceanobacillus</taxon>
    </lineage>
</organism>
<sequence length="128" mass="14680">MSHFAVYECNVSNVDFIKASLSDMGLGYKENTTITDYYGQKRLADLAVVSNGKLLPLGWIKDKSGELQLQADWFKVPMSEKQFTNKISQLHSKYQVIQTCEENRWTVNFENIQFNQEGEIEILATTFA</sequence>
<proteinExistence type="predicted"/>
<keyword evidence="2" id="KW-1185">Reference proteome</keyword>
<dbReference type="PANTHER" id="PTHR39638:SF2">
    <property type="entry name" value="YCF35"/>
    <property type="match status" value="1"/>
</dbReference>
<reference evidence="1 2" key="1">
    <citation type="journal article" date="2007" name="Int. J. Syst. Evol. Microbiol.">
        <title>Oceanobacillus profundus sp. nov., isolated from a deep-sea sediment core.</title>
        <authorList>
            <person name="Kim Y.G."/>
            <person name="Choi D.H."/>
            <person name="Hyun S."/>
            <person name="Cho B.C."/>
        </authorList>
    </citation>
    <scope>NUCLEOTIDE SEQUENCE [LARGE SCALE GENOMIC DNA]</scope>
    <source>
        <strain evidence="1 2">DSM 18246</strain>
    </source>
</reference>
<dbReference type="PANTHER" id="PTHR39638">
    <property type="entry name" value="YCF35"/>
    <property type="match status" value="1"/>
</dbReference>
<evidence type="ECO:0000313" key="1">
    <source>
        <dbReference type="EMBL" id="RHW31900.1"/>
    </source>
</evidence>
<dbReference type="AlphaFoldDB" id="A0A417YGF3"/>
<protein>
    <submittedName>
        <fullName evidence="1">DUF1257 domain-containing protein</fullName>
    </submittedName>
</protein>
<gene>
    <name evidence="1" type="ORF">D1B32_11720</name>
</gene>
<accession>A0A417YGF3</accession>
<dbReference type="EMBL" id="QWEH01000007">
    <property type="protein sequence ID" value="RHW31900.1"/>
    <property type="molecule type" value="Genomic_DNA"/>
</dbReference>